<evidence type="ECO:0000313" key="2">
    <source>
        <dbReference type="Proteomes" id="UP001159363"/>
    </source>
</evidence>
<keyword evidence="2" id="KW-1185">Reference proteome</keyword>
<evidence type="ECO:0008006" key="3">
    <source>
        <dbReference type="Google" id="ProtNLM"/>
    </source>
</evidence>
<accession>A0ABQ9HXR2</accession>
<organism evidence="1 2">
    <name type="scientific">Dryococelus australis</name>
    <dbReference type="NCBI Taxonomy" id="614101"/>
    <lineage>
        <taxon>Eukaryota</taxon>
        <taxon>Metazoa</taxon>
        <taxon>Ecdysozoa</taxon>
        <taxon>Arthropoda</taxon>
        <taxon>Hexapoda</taxon>
        <taxon>Insecta</taxon>
        <taxon>Pterygota</taxon>
        <taxon>Neoptera</taxon>
        <taxon>Polyneoptera</taxon>
        <taxon>Phasmatodea</taxon>
        <taxon>Verophasmatodea</taxon>
        <taxon>Anareolatae</taxon>
        <taxon>Phasmatidae</taxon>
        <taxon>Eurycanthinae</taxon>
        <taxon>Dryococelus</taxon>
    </lineage>
</organism>
<dbReference type="Proteomes" id="UP001159363">
    <property type="component" value="Chromosome 3"/>
</dbReference>
<comment type="caution">
    <text evidence="1">The sequence shown here is derived from an EMBL/GenBank/DDBJ whole genome shotgun (WGS) entry which is preliminary data.</text>
</comment>
<name>A0ABQ9HXR2_9NEOP</name>
<protein>
    <recommendedName>
        <fullName evidence="3">HAT C-terminal dimerisation domain-containing protein</fullName>
    </recommendedName>
</protein>
<reference evidence="1 2" key="1">
    <citation type="submission" date="2023-02" db="EMBL/GenBank/DDBJ databases">
        <title>LHISI_Scaffold_Assembly.</title>
        <authorList>
            <person name="Stuart O.P."/>
            <person name="Cleave R."/>
            <person name="Magrath M.J.L."/>
            <person name="Mikheyev A.S."/>
        </authorList>
    </citation>
    <scope>NUCLEOTIDE SEQUENCE [LARGE SCALE GENOMIC DNA]</scope>
    <source>
        <strain evidence="1">Daus_M_001</strain>
        <tissue evidence="1">Leg muscle</tissue>
    </source>
</reference>
<evidence type="ECO:0000313" key="1">
    <source>
        <dbReference type="EMBL" id="KAJ8889166.1"/>
    </source>
</evidence>
<sequence>MRVHCILERCLRLPAVLFPVLVVIHWNSWFNSVLYLAQYTEGILKFFSNECEFRNSSIEYIVDMFKDSNAAVLLKVQIRHLSTDLEGSDYPYAHKLQDELTHCRILCRGVQTVFFPTWNHSICSNAVVKEGVKGRLKSCIQRCLLTLANHMANRTSVLYQNDRKRRWMKSVQNECRMQLPFLSDLNVNTFYFHKQLLSHVEKGDKCNVQLLLAVKLKYPKFSEAALRCLWLPASSLYAEWFFSKLNLCHRQENTDD</sequence>
<gene>
    <name evidence="1" type="ORF">PR048_008660</name>
</gene>
<proteinExistence type="predicted"/>
<dbReference type="EMBL" id="JARBHB010000003">
    <property type="protein sequence ID" value="KAJ8889166.1"/>
    <property type="molecule type" value="Genomic_DNA"/>
</dbReference>